<keyword evidence="6" id="KW-1185">Reference proteome</keyword>
<dbReference type="Pfam" id="PF01740">
    <property type="entry name" value="STAS"/>
    <property type="match status" value="1"/>
</dbReference>
<evidence type="ECO:0000256" key="2">
    <source>
        <dbReference type="RuleBase" id="RU003749"/>
    </source>
</evidence>
<evidence type="ECO:0000256" key="1">
    <source>
        <dbReference type="ARBA" id="ARBA00009013"/>
    </source>
</evidence>
<dbReference type="Gene3D" id="3.30.750.24">
    <property type="entry name" value="STAS domain"/>
    <property type="match status" value="1"/>
</dbReference>
<dbReference type="EMBL" id="CP108133">
    <property type="protein sequence ID" value="WTP47970.1"/>
    <property type="molecule type" value="Genomic_DNA"/>
</dbReference>
<evidence type="ECO:0000313" key="5">
    <source>
        <dbReference type="EMBL" id="WTP47970.1"/>
    </source>
</evidence>
<evidence type="ECO:0000259" key="4">
    <source>
        <dbReference type="PROSITE" id="PS50801"/>
    </source>
</evidence>
<proteinExistence type="inferred from homology"/>
<dbReference type="RefSeq" id="WP_265648872.1">
    <property type="nucleotide sequence ID" value="NZ_CP108133.1"/>
</dbReference>
<dbReference type="CDD" id="cd07043">
    <property type="entry name" value="STAS_anti-anti-sigma_factors"/>
    <property type="match status" value="1"/>
</dbReference>
<gene>
    <name evidence="5" type="ORF">OG288_06380</name>
</gene>
<dbReference type="InterPro" id="IPR003658">
    <property type="entry name" value="Anti-sigma_ant"/>
</dbReference>
<dbReference type="InterPro" id="IPR036513">
    <property type="entry name" value="STAS_dom_sf"/>
</dbReference>
<accession>A0ABZ1JDU4</accession>
<organism evidence="5 6">
    <name type="scientific">Streptomyces tauricus</name>
    <dbReference type="NCBI Taxonomy" id="68274"/>
    <lineage>
        <taxon>Bacteria</taxon>
        <taxon>Bacillati</taxon>
        <taxon>Actinomycetota</taxon>
        <taxon>Actinomycetes</taxon>
        <taxon>Kitasatosporales</taxon>
        <taxon>Streptomycetaceae</taxon>
        <taxon>Streptomyces</taxon>
        <taxon>Streptomyces aurantiacus group</taxon>
    </lineage>
</organism>
<evidence type="ECO:0000256" key="3">
    <source>
        <dbReference type="SAM" id="MobiDB-lite"/>
    </source>
</evidence>
<feature type="domain" description="STAS" evidence="4">
    <location>
        <begin position="25"/>
        <end position="134"/>
    </location>
</feature>
<sequence>MDIQDAMSASPQRPAAPHEIPGPSPHVRSHLEQGITVTEIHGITDLGTVTEIRDHLDAVTTRHSPRLIVDLRHVEFLDCSLLGLLCRARRRTAQRSGQLTLVCVRPWHLHILEAARLGAFFQPSATVQDAVCRQRQDT</sequence>
<dbReference type="PROSITE" id="PS50801">
    <property type="entry name" value="STAS"/>
    <property type="match status" value="1"/>
</dbReference>
<comment type="similarity">
    <text evidence="1 2">Belongs to the anti-sigma-factor antagonist family.</text>
</comment>
<dbReference type="InterPro" id="IPR002645">
    <property type="entry name" value="STAS_dom"/>
</dbReference>
<evidence type="ECO:0000313" key="6">
    <source>
        <dbReference type="Proteomes" id="UP001432166"/>
    </source>
</evidence>
<reference evidence="5" key="1">
    <citation type="submission" date="2022-10" db="EMBL/GenBank/DDBJ databases">
        <title>The complete genomes of actinobacterial strains from the NBC collection.</title>
        <authorList>
            <person name="Joergensen T.S."/>
            <person name="Alvarez Arevalo M."/>
            <person name="Sterndorff E.B."/>
            <person name="Faurdal D."/>
            <person name="Vuksanovic O."/>
            <person name="Mourched A.-S."/>
            <person name="Charusanti P."/>
            <person name="Shaw S."/>
            <person name="Blin K."/>
            <person name="Weber T."/>
        </authorList>
    </citation>
    <scope>NUCLEOTIDE SEQUENCE</scope>
    <source>
        <strain evidence="5">NBC_00189</strain>
    </source>
</reference>
<dbReference type="SUPFAM" id="SSF52091">
    <property type="entry name" value="SpoIIaa-like"/>
    <property type="match status" value="1"/>
</dbReference>
<dbReference type="Proteomes" id="UP001432166">
    <property type="component" value="Chromosome"/>
</dbReference>
<dbReference type="NCBIfam" id="TIGR00377">
    <property type="entry name" value="ant_ant_sig"/>
    <property type="match status" value="1"/>
</dbReference>
<dbReference type="PANTHER" id="PTHR33495:SF2">
    <property type="entry name" value="ANTI-SIGMA FACTOR ANTAGONIST TM_1081-RELATED"/>
    <property type="match status" value="1"/>
</dbReference>
<feature type="region of interest" description="Disordered" evidence="3">
    <location>
        <begin position="1"/>
        <end position="27"/>
    </location>
</feature>
<protein>
    <recommendedName>
        <fullName evidence="2">Anti-sigma factor antagonist</fullName>
    </recommendedName>
</protein>
<name>A0ABZ1JDU4_9ACTN</name>
<dbReference type="PANTHER" id="PTHR33495">
    <property type="entry name" value="ANTI-SIGMA FACTOR ANTAGONIST TM_1081-RELATED-RELATED"/>
    <property type="match status" value="1"/>
</dbReference>